<name>A0A815Q7A0_9BILA</name>
<gene>
    <name evidence="1" type="ORF">IZO911_LOCUS42792</name>
</gene>
<reference evidence="1" key="1">
    <citation type="submission" date="2021-02" db="EMBL/GenBank/DDBJ databases">
        <authorList>
            <person name="Nowell W R."/>
        </authorList>
    </citation>
    <scope>NUCLEOTIDE SEQUENCE</scope>
</reference>
<dbReference type="AlphaFoldDB" id="A0A815Q7A0"/>
<comment type="caution">
    <text evidence="1">The sequence shown here is derived from an EMBL/GenBank/DDBJ whole genome shotgun (WGS) entry which is preliminary data.</text>
</comment>
<protein>
    <submittedName>
        <fullName evidence="1">Uncharacterized protein</fullName>
    </submittedName>
</protein>
<evidence type="ECO:0000313" key="1">
    <source>
        <dbReference type="EMBL" id="CAF1458598.1"/>
    </source>
</evidence>
<dbReference type="EMBL" id="CAJNOE010001928">
    <property type="protein sequence ID" value="CAF1458598.1"/>
    <property type="molecule type" value="Genomic_DNA"/>
</dbReference>
<sequence>MDLNFSSTADRAQHTEQYRQKVKGTTFDSRNLDELQCNFSELHGNLAGLQCNFVELQGHLVKLCGNLGELQCNYGELHRNH</sequence>
<proteinExistence type="predicted"/>
<organism evidence="1 2">
    <name type="scientific">Adineta steineri</name>
    <dbReference type="NCBI Taxonomy" id="433720"/>
    <lineage>
        <taxon>Eukaryota</taxon>
        <taxon>Metazoa</taxon>
        <taxon>Spiralia</taxon>
        <taxon>Gnathifera</taxon>
        <taxon>Rotifera</taxon>
        <taxon>Eurotatoria</taxon>
        <taxon>Bdelloidea</taxon>
        <taxon>Adinetida</taxon>
        <taxon>Adinetidae</taxon>
        <taxon>Adineta</taxon>
    </lineage>
</organism>
<dbReference type="Proteomes" id="UP000663860">
    <property type="component" value="Unassembled WGS sequence"/>
</dbReference>
<accession>A0A815Q7A0</accession>
<evidence type="ECO:0000313" key="2">
    <source>
        <dbReference type="Proteomes" id="UP000663860"/>
    </source>
</evidence>